<evidence type="ECO:0000313" key="2">
    <source>
        <dbReference type="Proteomes" id="UP000320672"/>
    </source>
</evidence>
<dbReference type="EMBL" id="CP036262">
    <property type="protein sequence ID" value="QDS92826.1"/>
    <property type="molecule type" value="Genomic_DNA"/>
</dbReference>
<dbReference type="PANTHER" id="PTHR36109">
    <property type="entry name" value="MEMBRANE PROTEIN-RELATED"/>
    <property type="match status" value="1"/>
</dbReference>
<accession>A0A517MDC7</accession>
<dbReference type="KEGG" id="rml:FF011L_15750"/>
<dbReference type="PANTHER" id="PTHR36109:SF2">
    <property type="entry name" value="MEMBRANE PROTEIN"/>
    <property type="match status" value="1"/>
</dbReference>
<gene>
    <name evidence="1" type="ORF">FF011L_15750</name>
</gene>
<evidence type="ECO:0000313" key="1">
    <source>
        <dbReference type="EMBL" id="QDS92826.1"/>
    </source>
</evidence>
<protein>
    <recommendedName>
        <fullName evidence="3">DUF1269 domain-containing protein</fullName>
    </recommendedName>
</protein>
<keyword evidence="2" id="KW-1185">Reference proteome</keyword>
<dbReference type="AlphaFoldDB" id="A0A517MDC7"/>
<name>A0A517MDC7_9BACT</name>
<dbReference type="OrthoDB" id="288023at2"/>
<sequence length="164" mass="16742">MSNCVIAEYENTAAAKFGLEVLRKSGFALDQVSVVASADDPAAKHVRNLHADPQSQTASAVEGRGASLGMLIGGTVAAPIAAGTLIGPFIIAGPLAGIAIGAAVGSLVGMESWGVAHDVSADYEARVKSGSVLVIVHDADKLELIHAESSLETTNPKSLKSIRR</sequence>
<dbReference type="InterPro" id="IPR052948">
    <property type="entry name" value="Low_temp-induced_all0457"/>
</dbReference>
<proteinExistence type="predicted"/>
<dbReference type="RefSeq" id="WP_145351017.1">
    <property type="nucleotide sequence ID" value="NZ_CP036262.1"/>
</dbReference>
<organism evidence="1 2">
    <name type="scientific">Roseimaritima multifibrata</name>
    <dbReference type="NCBI Taxonomy" id="1930274"/>
    <lineage>
        <taxon>Bacteria</taxon>
        <taxon>Pseudomonadati</taxon>
        <taxon>Planctomycetota</taxon>
        <taxon>Planctomycetia</taxon>
        <taxon>Pirellulales</taxon>
        <taxon>Pirellulaceae</taxon>
        <taxon>Roseimaritima</taxon>
    </lineage>
</organism>
<evidence type="ECO:0008006" key="3">
    <source>
        <dbReference type="Google" id="ProtNLM"/>
    </source>
</evidence>
<reference evidence="1 2" key="1">
    <citation type="submission" date="2019-02" db="EMBL/GenBank/DDBJ databases">
        <title>Deep-cultivation of Planctomycetes and their phenomic and genomic characterization uncovers novel biology.</title>
        <authorList>
            <person name="Wiegand S."/>
            <person name="Jogler M."/>
            <person name="Boedeker C."/>
            <person name="Pinto D."/>
            <person name="Vollmers J."/>
            <person name="Rivas-Marin E."/>
            <person name="Kohn T."/>
            <person name="Peeters S.H."/>
            <person name="Heuer A."/>
            <person name="Rast P."/>
            <person name="Oberbeckmann S."/>
            <person name="Bunk B."/>
            <person name="Jeske O."/>
            <person name="Meyerdierks A."/>
            <person name="Storesund J.E."/>
            <person name="Kallscheuer N."/>
            <person name="Luecker S."/>
            <person name="Lage O.M."/>
            <person name="Pohl T."/>
            <person name="Merkel B.J."/>
            <person name="Hornburger P."/>
            <person name="Mueller R.-W."/>
            <person name="Bruemmer F."/>
            <person name="Labrenz M."/>
            <person name="Spormann A.M."/>
            <person name="Op den Camp H."/>
            <person name="Overmann J."/>
            <person name="Amann R."/>
            <person name="Jetten M.S.M."/>
            <person name="Mascher T."/>
            <person name="Medema M.H."/>
            <person name="Devos D.P."/>
            <person name="Kaster A.-K."/>
            <person name="Ovreas L."/>
            <person name="Rohde M."/>
            <person name="Galperin M.Y."/>
            <person name="Jogler C."/>
        </authorList>
    </citation>
    <scope>NUCLEOTIDE SEQUENCE [LARGE SCALE GENOMIC DNA]</scope>
    <source>
        <strain evidence="1 2">FF011L</strain>
    </source>
</reference>
<dbReference type="Proteomes" id="UP000320672">
    <property type="component" value="Chromosome"/>
</dbReference>